<dbReference type="InterPro" id="IPR003442">
    <property type="entry name" value="T6A_TsaE"/>
</dbReference>
<dbReference type="Pfam" id="PF02367">
    <property type="entry name" value="TsaE"/>
    <property type="match status" value="1"/>
</dbReference>
<protein>
    <recommendedName>
        <fullName evidence="3">tRNA threonylcarbamoyladenosine biosynthesis protein TsaE</fullName>
    </recommendedName>
    <alternativeName>
        <fullName evidence="10">t(6)A37 threonylcarbamoyladenosine biosynthesis protein TsaE</fullName>
    </alternativeName>
</protein>
<evidence type="ECO:0000256" key="7">
    <source>
        <dbReference type="ARBA" id="ARBA00022741"/>
    </source>
</evidence>
<accession>A0A9D5LWS0</accession>
<keyword evidence="4" id="KW-0963">Cytoplasm</keyword>
<dbReference type="GO" id="GO:0002949">
    <property type="term" value="P:tRNA threonylcarbamoyladenosine modification"/>
    <property type="evidence" value="ECO:0007669"/>
    <property type="project" value="InterPro"/>
</dbReference>
<evidence type="ECO:0000256" key="1">
    <source>
        <dbReference type="ARBA" id="ARBA00004496"/>
    </source>
</evidence>
<evidence type="ECO:0000256" key="4">
    <source>
        <dbReference type="ARBA" id="ARBA00022490"/>
    </source>
</evidence>
<dbReference type="NCBIfam" id="TIGR00150">
    <property type="entry name" value="T6A_YjeE"/>
    <property type="match status" value="1"/>
</dbReference>
<evidence type="ECO:0000313" key="12">
    <source>
        <dbReference type="Proteomes" id="UP000806542"/>
    </source>
</evidence>
<keyword evidence="8" id="KW-0067">ATP-binding</keyword>
<dbReference type="GO" id="GO:0046872">
    <property type="term" value="F:metal ion binding"/>
    <property type="evidence" value="ECO:0007669"/>
    <property type="project" value="UniProtKB-KW"/>
</dbReference>
<evidence type="ECO:0000256" key="3">
    <source>
        <dbReference type="ARBA" id="ARBA00019010"/>
    </source>
</evidence>
<dbReference type="PANTHER" id="PTHR33540">
    <property type="entry name" value="TRNA THREONYLCARBAMOYLADENOSINE BIOSYNTHESIS PROTEIN TSAE"/>
    <property type="match status" value="1"/>
</dbReference>
<dbReference type="Gene3D" id="3.40.50.300">
    <property type="entry name" value="P-loop containing nucleotide triphosphate hydrolases"/>
    <property type="match status" value="1"/>
</dbReference>
<name>A0A9D5LWS0_9FIRM</name>
<organism evidence="11 12">
    <name type="scientific">Ructibacterium gallinarum</name>
    <dbReference type="NCBI Taxonomy" id="2779355"/>
    <lineage>
        <taxon>Bacteria</taxon>
        <taxon>Bacillati</taxon>
        <taxon>Bacillota</taxon>
        <taxon>Clostridia</taxon>
        <taxon>Eubacteriales</taxon>
        <taxon>Oscillospiraceae</taxon>
        <taxon>Ructibacterium</taxon>
    </lineage>
</organism>
<reference evidence="11" key="1">
    <citation type="submission" date="2020-10" db="EMBL/GenBank/DDBJ databases">
        <title>ChiBAC.</title>
        <authorList>
            <person name="Zenner C."/>
            <person name="Hitch T.C.A."/>
            <person name="Clavel T."/>
        </authorList>
    </citation>
    <scope>NUCLEOTIDE SEQUENCE</scope>
    <source>
        <strain evidence="11">DSM 107454</strain>
    </source>
</reference>
<dbReference type="RefSeq" id="WP_226391731.1">
    <property type="nucleotide sequence ID" value="NZ_JADCKB010000002.1"/>
</dbReference>
<keyword evidence="7" id="KW-0547">Nucleotide-binding</keyword>
<dbReference type="Proteomes" id="UP000806542">
    <property type="component" value="Unassembled WGS sequence"/>
</dbReference>
<comment type="subcellular location">
    <subcellularLocation>
        <location evidence="1">Cytoplasm</location>
    </subcellularLocation>
</comment>
<keyword evidence="6" id="KW-0479">Metal-binding</keyword>
<evidence type="ECO:0000256" key="2">
    <source>
        <dbReference type="ARBA" id="ARBA00007599"/>
    </source>
</evidence>
<dbReference type="InterPro" id="IPR027417">
    <property type="entry name" value="P-loop_NTPase"/>
</dbReference>
<keyword evidence="12" id="KW-1185">Reference proteome</keyword>
<sequence>MLRIETNSPEETRKAGKDFSKTLSPGAILALSGDLGCGKTEFVKGAADCFGGGDMVTSPTFALVNEYPGTVPVYHFDVYRLENPDPALCDWMDDYLFGDGICLIEWADNVRAVLPENTIWIYFKKDPARGENFREIIIC</sequence>
<dbReference type="PANTHER" id="PTHR33540:SF2">
    <property type="entry name" value="TRNA THREONYLCARBAMOYLADENOSINE BIOSYNTHESIS PROTEIN TSAE"/>
    <property type="match status" value="1"/>
</dbReference>
<dbReference type="EMBL" id="JADCKB010000002">
    <property type="protein sequence ID" value="MBE5039168.1"/>
    <property type="molecule type" value="Genomic_DNA"/>
</dbReference>
<dbReference type="SUPFAM" id="SSF52540">
    <property type="entry name" value="P-loop containing nucleoside triphosphate hydrolases"/>
    <property type="match status" value="1"/>
</dbReference>
<evidence type="ECO:0000313" key="11">
    <source>
        <dbReference type="EMBL" id="MBE5039168.1"/>
    </source>
</evidence>
<dbReference type="AlphaFoldDB" id="A0A9D5LWS0"/>
<evidence type="ECO:0000256" key="8">
    <source>
        <dbReference type="ARBA" id="ARBA00022840"/>
    </source>
</evidence>
<proteinExistence type="inferred from homology"/>
<dbReference type="GO" id="GO:0005737">
    <property type="term" value="C:cytoplasm"/>
    <property type="evidence" value="ECO:0007669"/>
    <property type="project" value="UniProtKB-SubCell"/>
</dbReference>
<comment type="similarity">
    <text evidence="2">Belongs to the TsaE family.</text>
</comment>
<gene>
    <name evidence="11" type="primary">tsaE</name>
    <name evidence="11" type="ORF">INF28_01620</name>
</gene>
<keyword evidence="5" id="KW-0819">tRNA processing</keyword>
<comment type="caution">
    <text evidence="11">The sequence shown here is derived from an EMBL/GenBank/DDBJ whole genome shotgun (WGS) entry which is preliminary data.</text>
</comment>
<evidence type="ECO:0000256" key="10">
    <source>
        <dbReference type="ARBA" id="ARBA00032441"/>
    </source>
</evidence>
<dbReference type="GO" id="GO:0005524">
    <property type="term" value="F:ATP binding"/>
    <property type="evidence" value="ECO:0007669"/>
    <property type="project" value="UniProtKB-KW"/>
</dbReference>
<evidence type="ECO:0000256" key="9">
    <source>
        <dbReference type="ARBA" id="ARBA00022842"/>
    </source>
</evidence>
<keyword evidence="9" id="KW-0460">Magnesium</keyword>
<evidence type="ECO:0000256" key="5">
    <source>
        <dbReference type="ARBA" id="ARBA00022694"/>
    </source>
</evidence>
<evidence type="ECO:0000256" key="6">
    <source>
        <dbReference type="ARBA" id="ARBA00022723"/>
    </source>
</evidence>